<name>A0A1I1JGF5_9BACT</name>
<dbReference type="AlphaFoldDB" id="A0A1I1JGF5"/>
<dbReference type="OrthoDB" id="711175at2"/>
<dbReference type="EMBL" id="FOLE01000005">
    <property type="protein sequence ID" value="SFC45043.1"/>
    <property type="molecule type" value="Genomic_DNA"/>
</dbReference>
<gene>
    <name evidence="1" type="ORF">SAMN05421780_105251</name>
</gene>
<evidence type="ECO:0000313" key="1">
    <source>
        <dbReference type="EMBL" id="SFC45043.1"/>
    </source>
</evidence>
<evidence type="ECO:0008006" key="3">
    <source>
        <dbReference type="Google" id="ProtNLM"/>
    </source>
</evidence>
<proteinExistence type="predicted"/>
<organism evidence="1 2">
    <name type="scientific">Flexibacter flexilis DSM 6793</name>
    <dbReference type="NCBI Taxonomy" id="927664"/>
    <lineage>
        <taxon>Bacteria</taxon>
        <taxon>Pseudomonadati</taxon>
        <taxon>Bacteroidota</taxon>
        <taxon>Cytophagia</taxon>
        <taxon>Cytophagales</taxon>
        <taxon>Flexibacteraceae</taxon>
        <taxon>Flexibacter</taxon>
    </lineage>
</organism>
<dbReference type="RefSeq" id="WP_091512066.1">
    <property type="nucleotide sequence ID" value="NZ_FOLE01000005.1"/>
</dbReference>
<reference evidence="1 2" key="1">
    <citation type="submission" date="2016-10" db="EMBL/GenBank/DDBJ databases">
        <authorList>
            <person name="de Groot N.N."/>
        </authorList>
    </citation>
    <scope>NUCLEOTIDE SEQUENCE [LARGE SCALE GENOMIC DNA]</scope>
    <source>
        <strain evidence="1 2">DSM 6793</strain>
    </source>
</reference>
<dbReference type="Proteomes" id="UP000199514">
    <property type="component" value="Unassembled WGS sequence"/>
</dbReference>
<protein>
    <recommendedName>
        <fullName evidence="3">Tetratricopeptide repeat-containing protein</fullName>
    </recommendedName>
</protein>
<sequence>MQHLTEELCFKLKSLREFHRAGQEFSLKFGLKVQGKSFAKGWFGHAVENPAIFEKHLASYVPEAMQLADELLAKYRKQKENEPIISMTMKDVEEFIAVSDVEFEKGNVDATLKCYGILTKTMNMEKLSAQNPLLYRDLHFGIAKNLMQHGRAFLHLKPMESINNALEINRYVPKDPLLLMRMRNLKGHIHRQHSPTPEAIKYYQAIAHEIDSFSLGNQKEHWKAMMQHQLAITLAHDQNLLKQPDTATLALQLLAESNRYFDDFADEKWALFTHIRESEIQLLVGNKDKAGAFLDGLEHRPDLLLSLPLSHQSIYLRANTIRYAVTENKENALRYLTSVQAFNEKHNYVGQLAVIQKYQDQLLAKLN</sequence>
<keyword evidence="2" id="KW-1185">Reference proteome</keyword>
<accession>A0A1I1JGF5</accession>
<evidence type="ECO:0000313" key="2">
    <source>
        <dbReference type="Proteomes" id="UP000199514"/>
    </source>
</evidence>